<proteinExistence type="predicted"/>
<keyword evidence="2" id="KW-0378">Hydrolase</keyword>
<dbReference type="PANTHER" id="PTHR35372:SF2">
    <property type="entry name" value="SF3 HELICASE DOMAIN-CONTAINING PROTEIN"/>
    <property type="match status" value="1"/>
</dbReference>
<dbReference type="InterPro" id="IPR027417">
    <property type="entry name" value="P-loop_NTPase"/>
</dbReference>
<gene>
    <name evidence="6" type="ORF">ACFFTU_33565</name>
</gene>
<dbReference type="InterPro" id="IPR014015">
    <property type="entry name" value="Helicase_SF3_DNA-vir"/>
</dbReference>
<accession>A0ABV5PNT7</accession>
<dbReference type="RefSeq" id="WP_345219899.1">
    <property type="nucleotide sequence ID" value="NZ_BAAAXE010000003.1"/>
</dbReference>
<dbReference type="PANTHER" id="PTHR35372">
    <property type="entry name" value="ATP BINDING PROTEIN-RELATED"/>
    <property type="match status" value="1"/>
</dbReference>
<sequence length="522" mass="57735">MSPSDPTGAAFDAHHVAQQMLQLDVRDGQDGESADRVLPVQKAITKPVDAPAGTDAAPVGRLPEDLTDRANAELFAQLYGGRFRYVAGNGWYVWEAGRWKLRGGEGEAIWAAGDMAGQMPHSDPQGRFSAQEVVRHRRYSSSTSGVKAMLLQAKASPALSLDAEQLDGNPYTLCTPSGVVDLKTGVLRAADPLHDFNSRCTRVSPVAMPTPRFFAFLTDIFGDDADGKEMIEYLHLLLGYSITGDVGAQVLPFCHGDGANGKSVLLDTTVQILGDYAHSAPPGFLMDRGAYTEHSTELTELYGRRLVVCSELKPNDKFNEVRMKLLTGGDMVTARRMRQDFFTFTPTHHLWLLGNHHPEVATGGHAFWRRLRLIPFERKIADHKKIDNLARILVEEEGPGILAWLIEGARRFLATRDPSRERDNLAGPARVRTATASYAATEDHIGRFLGDLCRRHEKMQVRQTLLYQVYSHWCHEEGTRPAGSRSFATRVRSELGLKSPDEMIKSNGVRYYPGLGLADGEQ</sequence>
<dbReference type="Proteomes" id="UP001589718">
    <property type="component" value="Unassembled WGS sequence"/>
</dbReference>
<organism evidence="6 7">
    <name type="scientific">Streptomyces cremeus</name>
    <dbReference type="NCBI Taxonomy" id="66881"/>
    <lineage>
        <taxon>Bacteria</taxon>
        <taxon>Bacillati</taxon>
        <taxon>Actinomycetota</taxon>
        <taxon>Actinomycetes</taxon>
        <taxon>Kitasatosporales</taxon>
        <taxon>Streptomycetaceae</taxon>
        <taxon>Streptomyces</taxon>
    </lineage>
</organism>
<keyword evidence="1" id="KW-0547">Nucleotide-binding</keyword>
<dbReference type="InterPro" id="IPR004968">
    <property type="entry name" value="DNA_primase/NTPase_C"/>
</dbReference>
<dbReference type="Gene3D" id="3.40.50.300">
    <property type="entry name" value="P-loop containing nucleotide triphosphate hydrolases"/>
    <property type="match status" value="1"/>
</dbReference>
<dbReference type="EMBL" id="JBHMCR010000027">
    <property type="protein sequence ID" value="MFB9524872.1"/>
    <property type="molecule type" value="Genomic_DNA"/>
</dbReference>
<protein>
    <submittedName>
        <fullName evidence="6">Phage/plasmid primase, P4 family</fullName>
    </submittedName>
</protein>
<dbReference type="Pfam" id="PF19263">
    <property type="entry name" value="DUF5906"/>
    <property type="match status" value="1"/>
</dbReference>
<dbReference type="PROSITE" id="PS51206">
    <property type="entry name" value="SF3_HELICASE_1"/>
    <property type="match status" value="1"/>
</dbReference>
<evidence type="ECO:0000256" key="3">
    <source>
        <dbReference type="ARBA" id="ARBA00022806"/>
    </source>
</evidence>
<dbReference type="Pfam" id="PF03288">
    <property type="entry name" value="Pox_D5"/>
    <property type="match status" value="1"/>
</dbReference>
<feature type="domain" description="SF3 helicase" evidence="5">
    <location>
        <begin position="229"/>
        <end position="389"/>
    </location>
</feature>
<keyword evidence="7" id="KW-1185">Reference proteome</keyword>
<name>A0ABV5PNT7_STRCM</name>
<evidence type="ECO:0000313" key="6">
    <source>
        <dbReference type="EMBL" id="MFB9524872.1"/>
    </source>
</evidence>
<evidence type="ECO:0000259" key="5">
    <source>
        <dbReference type="PROSITE" id="PS51206"/>
    </source>
</evidence>
<dbReference type="InterPro" id="IPR006500">
    <property type="entry name" value="Helicase_put_C_phage/plasmid"/>
</dbReference>
<evidence type="ECO:0000256" key="4">
    <source>
        <dbReference type="ARBA" id="ARBA00022840"/>
    </source>
</evidence>
<comment type="caution">
    <text evidence="6">The sequence shown here is derived from an EMBL/GenBank/DDBJ whole genome shotgun (WGS) entry which is preliminary data.</text>
</comment>
<reference evidence="6 7" key="1">
    <citation type="submission" date="2024-09" db="EMBL/GenBank/DDBJ databases">
        <authorList>
            <person name="Sun Q."/>
            <person name="Mori K."/>
        </authorList>
    </citation>
    <scope>NUCLEOTIDE SEQUENCE [LARGE SCALE GENOMIC DNA]</scope>
    <source>
        <strain evidence="6 7">JCM 4362</strain>
    </source>
</reference>
<evidence type="ECO:0000256" key="1">
    <source>
        <dbReference type="ARBA" id="ARBA00022741"/>
    </source>
</evidence>
<dbReference type="InterPro" id="IPR045455">
    <property type="entry name" value="NrS-1_pol-like_helicase"/>
</dbReference>
<keyword evidence="4" id="KW-0067">ATP-binding</keyword>
<evidence type="ECO:0000313" key="7">
    <source>
        <dbReference type="Proteomes" id="UP001589718"/>
    </source>
</evidence>
<dbReference type="SMART" id="SM00885">
    <property type="entry name" value="D5_N"/>
    <property type="match status" value="1"/>
</dbReference>
<dbReference type="NCBIfam" id="TIGR01613">
    <property type="entry name" value="primase_Cterm"/>
    <property type="match status" value="1"/>
</dbReference>
<keyword evidence="3" id="KW-0347">Helicase</keyword>
<evidence type="ECO:0000256" key="2">
    <source>
        <dbReference type="ARBA" id="ARBA00022801"/>
    </source>
</evidence>
<dbReference type="InterPro" id="IPR014818">
    <property type="entry name" value="Phage/plasmid_primase_P4_C"/>
</dbReference>
<dbReference type="Pfam" id="PF08706">
    <property type="entry name" value="D5_N"/>
    <property type="match status" value="1"/>
</dbReference>
<dbReference type="InterPro" id="IPR051620">
    <property type="entry name" value="ORF904-like_C"/>
</dbReference>